<evidence type="ECO:0000256" key="3">
    <source>
        <dbReference type="ARBA" id="ARBA00022452"/>
    </source>
</evidence>
<dbReference type="PANTHER" id="PTHR30069">
    <property type="entry name" value="TONB-DEPENDENT OUTER MEMBRANE RECEPTOR"/>
    <property type="match status" value="1"/>
</dbReference>
<dbReference type="InterPro" id="IPR036942">
    <property type="entry name" value="Beta-barrel_TonB_sf"/>
</dbReference>
<evidence type="ECO:0000256" key="9">
    <source>
        <dbReference type="SAM" id="SignalP"/>
    </source>
</evidence>
<keyword evidence="6 8" id="KW-0472">Membrane</keyword>
<evidence type="ECO:0000313" key="12">
    <source>
        <dbReference type="Proteomes" id="UP000516305"/>
    </source>
</evidence>
<dbReference type="RefSeq" id="WP_210757568.1">
    <property type="nucleotide sequence ID" value="NZ_CP060139.1"/>
</dbReference>
<protein>
    <submittedName>
        <fullName evidence="11">Carboxypeptidase regulatory-like domain-containing protein</fullName>
    </submittedName>
</protein>
<dbReference type="GO" id="GO:0004180">
    <property type="term" value="F:carboxypeptidase activity"/>
    <property type="evidence" value="ECO:0007669"/>
    <property type="project" value="UniProtKB-KW"/>
</dbReference>
<dbReference type="GO" id="GO:0009279">
    <property type="term" value="C:cell outer membrane"/>
    <property type="evidence" value="ECO:0007669"/>
    <property type="project" value="UniProtKB-SubCell"/>
</dbReference>
<evidence type="ECO:0000256" key="4">
    <source>
        <dbReference type="ARBA" id="ARBA00022692"/>
    </source>
</evidence>
<comment type="similarity">
    <text evidence="8">Belongs to the TonB-dependent receptor family.</text>
</comment>
<evidence type="ECO:0000256" key="7">
    <source>
        <dbReference type="ARBA" id="ARBA00023237"/>
    </source>
</evidence>
<feature type="chain" id="PRO_5029001012" evidence="9">
    <location>
        <begin position="20"/>
        <end position="1237"/>
    </location>
</feature>
<keyword evidence="5 9" id="KW-0732">Signal</keyword>
<dbReference type="GO" id="GO:0015344">
    <property type="term" value="F:siderophore uptake transmembrane transporter activity"/>
    <property type="evidence" value="ECO:0007669"/>
    <property type="project" value="TreeGrafter"/>
</dbReference>
<dbReference type="InterPro" id="IPR039426">
    <property type="entry name" value="TonB-dep_rcpt-like"/>
</dbReference>
<dbReference type="Gene3D" id="2.170.130.10">
    <property type="entry name" value="TonB-dependent receptor, plug domain"/>
    <property type="match status" value="1"/>
</dbReference>
<keyword evidence="11" id="KW-0378">Hydrolase</keyword>
<dbReference type="Gene3D" id="2.40.170.20">
    <property type="entry name" value="TonB-dependent receptor, beta-barrel domain"/>
    <property type="match status" value="1"/>
</dbReference>
<evidence type="ECO:0000256" key="8">
    <source>
        <dbReference type="PROSITE-ProRule" id="PRU01360"/>
    </source>
</evidence>
<keyword evidence="3 8" id="KW-1134">Transmembrane beta strand</keyword>
<name>A0A7H0VBD4_9FLAO</name>
<dbReference type="Proteomes" id="UP000516305">
    <property type="component" value="Chromosome"/>
</dbReference>
<dbReference type="InterPro" id="IPR012910">
    <property type="entry name" value="Plug_dom"/>
</dbReference>
<evidence type="ECO:0000259" key="10">
    <source>
        <dbReference type="Pfam" id="PF07715"/>
    </source>
</evidence>
<dbReference type="EMBL" id="CP060139">
    <property type="protein sequence ID" value="QNR23032.1"/>
    <property type="molecule type" value="Genomic_DNA"/>
</dbReference>
<dbReference type="PANTHER" id="PTHR30069:SF29">
    <property type="entry name" value="HEMOGLOBIN AND HEMOGLOBIN-HAPTOGLOBIN-BINDING PROTEIN 1-RELATED"/>
    <property type="match status" value="1"/>
</dbReference>
<evidence type="ECO:0000256" key="5">
    <source>
        <dbReference type="ARBA" id="ARBA00022729"/>
    </source>
</evidence>
<keyword evidence="12" id="KW-1185">Reference proteome</keyword>
<dbReference type="AlphaFoldDB" id="A0A7H0VBD4"/>
<evidence type="ECO:0000256" key="6">
    <source>
        <dbReference type="ARBA" id="ARBA00023136"/>
    </source>
</evidence>
<feature type="domain" description="TonB-dependent receptor plug" evidence="10">
    <location>
        <begin position="125"/>
        <end position="216"/>
    </location>
</feature>
<keyword evidence="7 8" id="KW-0998">Cell outer membrane</keyword>
<evidence type="ECO:0000313" key="11">
    <source>
        <dbReference type="EMBL" id="QNR23032.1"/>
    </source>
</evidence>
<evidence type="ECO:0000256" key="1">
    <source>
        <dbReference type="ARBA" id="ARBA00004571"/>
    </source>
</evidence>
<dbReference type="KEGG" id="chyd:H4K34_11645"/>
<dbReference type="GO" id="GO:0044718">
    <property type="term" value="P:siderophore transmembrane transport"/>
    <property type="evidence" value="ECO:0007669"/>
    <property type="project" value="TreeGrafter"/>
</dbReference>
<evidence type="ECO:0000256" key="2">
    <source>
        <dbReference type="ARBA" id="ARBA00022448"/>
    </source>
</evidence>
<dbReference type="SUPFAM" id="SSF56935">
    <property type="entry name" value="Porins"/>
    <property type="match status" value="1"/>
</dbReference>
<keyword evidence="2 8" id="KW-0813">Transport</keyword>
<dbReference type="Pfam" id="PF13620">
    <property type="entry name" value="CarboxypepD_reg"/>
    <property type="match status" value="1"/>
</dbReference>
<keyword evidence="11" id="KW-0121">Carboxypeptidase</keyword>
<sequence>MGKKILLLLFVTFSTVAFAQQRPGSLKGTVTDASTGETIPLANIAIKDGAGSFVTGGSTDFDGKFNINPVPPGTYTVEVTFVGFSTVSLKGVLISPNTPTLQDFKMHPASEMLGEVVLEYEPPLIDKAKSTKVTTAEDIQNMAVRDITSVAGQAAGVTQDANGNTSIRGARGEGTVYFIDGVKVRGNVGIPQAAIAQTEVITGGLPAQYGDAIGGVINTTTRGPSSEFFGTAEILTSMPFKYMTKADGTPILDGQNYNLGAFTLGGPIWKRKRTTAAGAERQETVIGFLFSSEFQYVEEPRPVPSDIPYIQLDPDVLASLEQNPISMDPGGRAININSEFVTEDDLSNVWQRPNSYTNNLRLSGNIQFKTTETTTLTLGGRLVYSDDMSSSYASHIFNYNNNMRSINSDWQAYLRFQQTFRNPEEKEGESNLIKNAYYTVQVDYTRTFGETMDEVHGKNFFNYGYTGKYDVLTTPAYVYGTDTTTGLSGYRYVGDFDAGINYTPGGLNPVRDNYISSFFDIAADNSGINSRTLDDVLGYGMPINGFNPRSVYGLWTNVGSQQGGYNVGRTSQFRVTASTNFDIKDHSLIMGFEYEQRIDRAYGLGAQGLWTRMRLLQNQPNSQLDIANPIPVYDQFGNYQDTINYNYAYNPQDASQFSEEIRRALGLNPYGVEQINIDNMDPSTFSLDMFSADELINPNGSASVSYYGYDYTGNIQDGNPSISEFFTARDENGRYTRPVAPFQPIYIAGYVQDQFTFRDLTFNVGIRVDRFDMNQDVLRDPYVLYPYYTVSGLPSSPLSETELNNVPASVGQDYAVYVSDFDYTKAKIVGYRSGDQFYNENGEPLSDPGELSDKAGGGIKPFLVTPPGDGSTGGDIPSESFVDYDPQVVVMPRVAFNFPITDEAIFIFHYDVLAQRPTTGLSRLDPFSYLGLTYLRNGGVLNNPNLLPQRTTEYEMAFKQMLSKKSALKLAAFYRELRDLLQAVNYPEAYPITYVAYGNRDFGTVKGFTLEYELRRTKNIKIDANYTLQFASGTGSSATTGANLARVGAASLRTLLPFDYDNRHQILVRLDWRYSRGLQYDGPKINGKNILENFGVNITCNALSGRPYTRRDRAYAVTASASSSAQTAGQINGSRLPWQVNFDARINKTFMLDKKGSKSLDVYLQILNLLDTRNIVSVYPFTGSPDDDGFLASQAGQAQIQGQISEQAYVDLYNRRMASPFNYSLPRRFRLGIAYNF</sequence>
<dbReference type="SUPFAM" id="SSF49464">
    <property type="entry name" value="Carboxypeptidase regulatory domain-like"/>
    <property type="match status" value="1"/>
</dbReference>
<reference evidence="11 12" key="1">
    <citation type="submission" date="2020-08" db="EMBL/GenBank/DDBJ databases">
        <title>Croceimicrobium hydrocarbonivorans gen. nov., sp. nov., a novel marine bacterium isolated from a bacterial consortium that degrades polyethylene terephthalate.</title>
        <authorList>
            <person name="Liu R."/>
        </authorList>
    </citation>
    <scope>NUCLEOTIDE SEQUENCE [LARGE SCALE GENOMIC DNA]</scope>
    <source>
        <strain evidence="11 12">A20-9</strain>
    </source>
</reference>
<keyword evidence="4 8" id="KW-0812">Transmembrane</keyword>
<dbReference type="InterPro" id="IPR037066">
    <property type="entry name" value="Plug_dom_sf"/>
</dbReference>
<accession>A0A7H0VBD4</accession>
<dbReference type="InterPro" id="IPR008969">
    <property type="entry name" value="CarboxyPept-like_regulatory"/>
</dbReference>
<comment type="subcellular location">
    <subcellularLocation>
        <location evidence="1 8">Cell outer membrane</location>
        <topology evidence="1 8">Multi-pass membrane protein</topology>
    </subcellularLocation>
</comment>
<keyword evidence="11" id="KW-0645">Protease</keyword>
<gene>
    <name evidence="11" type="ORF">H4K34_11645</name>
</gene>
<dbReference type="PROSITE" id="PS52016">
    <property type="entry name" value="TONB_DEPENDENT_REC_3"/>
    <property type="match status" value="1"/>
</dbReference>
<proteinExistence type="inferred from homology"/>
<dbReference type="Gene3D" id="2.60.40.1120">
    <property type="entry name" value="Carboxypeptidase-like, regulatory domain"/>
    <property type="match status" value="1"/>
</dbReference>
<dbReference type="Pfam" id="PF07715">
    <property type="entry name" value="Plug"/>
    <property type="match status" value="1"/>
</dbReference>
<feature type="signal peptide" evidence="9">
    <location>
        <begin position="1"/>
        <end position="19"/>
    </location>
</feature>
<organism evidence="11 12">
    <name type="scientific">Croceimicrobium hydrocarbonivorans</name>
    <dbReference type="NCBI Taxonomy" id="2761580"/>
    <lineage>
        <taxon>Bacteria</taxon>
        <taxon>Pseudomonadati</taxon>
        <taxon>Bacteroidota</taxon>
        <taxon>Flavobacteriia</taxon>
        <taxon>Flavobacteriales</taxon>
        <taxon>Owenweeksiaceae</taxon>
        <taxon>Croceimicrobium</taxon>
    </lineage>
</organism>